<organism evidence="7 8">
    <name type="scientific">Celerinatantimonas yamalensis</name>
    <dbReference type="NCBI Taxonomy" id="559956"/>
    <lineage>
        <taxon>Bacteria</taxon>
        <taxon>Pseudomonadati</taxon>
        <taxon>Pseudomonadota</taxon>
        <taxon>Gammaproteobacteria</taxon>
        <taxon>Celerinatantimonadaceae</taxon>
        <taxon>Celerinatantimonas</taxon>
    </lineage>
</organism>
<evidence type="ECO:0000259" key="6">
    <source>
        <dbReference type="Pfam" id="PF17206"/>
    </source>
</evidence>
<evidence type="ECO:0000259" key="5">
    <source>
        <dbReference type="Pfam" id="PF03925"/>
    </source>
</evidence>
<keyword evidence="2 4" id="KW-0236">DNA replication inhibitor</keyword>
<sequence length="163" mass="18445">MKSIEIDEELYHYIASQTQHIGESASHILRRLLNVDQSTLLTQVVTVSTEPCRSLHDLVDHALLTQQDSCVKRFMLLLSYLYQANPESFARASEIKGNKRVYFATSEQILLASGKTTKPKPIAESPFWVITNTNTSRKRLIISQLMRGMGYTDSDIEALVNTI</sequence>
<dbReference type="Gene3D" id="1.10.1220.10">
    <property type="entry name" value="Met repressor-like"/>
    <property type="match status" value="1"/>
</dbReference>
<keyword evidence="1 4" id="KW-0963">Cytoplasm</keyword>
<dbReference type="InterPro" id="IPR033761">
    <property type="entry name" value="SeqA_N"/>
</dbReference>
<protein>
    <recommendedName>
        <fullName evidence="4">Negative modulator of initiation of replication</fullName>
    </recommendedName>
</protein>
<dbReference type="Gene3D" id="1.20.1380.10">
    <property type="entry name" value="Replication modulator SeqA, C-terminal DNA-binding domain"/>
    <property type="match status" value="1"/>
</dbReference>
<evidence type="ECO:0000256" key="1">
    <source>
        <dbReference type="ARBA" id="ARBA00022490"/>
    </source>
</evidence>
<name>A0ABW9G308_9GAMM</name>
<dbReference type="InterPro" id="IPR010985">
    <property type="entry name" value="Ribbon_hlx_hlx"/>
</dbReference>
<keyword evidence="8" id="KW-1185">Reference proteome</keyword>
<proteinExistence type="inferred from homology"/>
<dbReference type="InterPro" id="IPR005621">
    <property type="entry name" value="SeqA"/>
</dbReference>
<dbReference type="Proteomes" id="UP001629953">
    <property type="component" value="Unassembled WGS sequence"/>
</dbReference>
<dbReference type="PIRSF" id="PIRSF019401">
    <property type="entry name" value="SeqA"/>
    <property type="match status" value="1"/>
</dbReference>
<dbReference type="InterPro" id="IPR013321">
    <property type="entry name" value="Arc_rbn_hlx_hlx"/>
</dbReference>
<dbReference type="EMBL" id="JBEQCT010000001">
    <property type="protein sequence ID" value="MFM2483852.1"/>
    <property type="molecule type" value="Genomic_DNA"/>
</dbReference>
<dbReference type="InterPro" id="IPR026577">
    <property type="entry name" value="SeqA_DNA-bd_C"/>
</dbReference>
<evidence type="ECO:0000256" key="2">
    <source>
        <dbReference type="ARBA" id="ARBA00022880"/>
    </source>
</evidence>
<evidence type="ECO:0000256" key="3">
    <source>
        <dbReference type="ARBA" id="ARBA00023125"/>
    </source>
</evidence>
<gene>
    <name evidence="7" type="ORF">ABUE30_02020</name>
</gene>
<evidence type="ECO:0000313" key="7">
    <source>
        <dbReference type="EMBL" id="MFM2483852.1"/>
    </source>
</evidence>
<dbReference type="RefSeq" id="WP_408622006.1">
    <property type="nucleotide sequence ID" value="NZ_JBEQCT010000001.1"/>
</dbReference>
<feature type="domain" description="Negative modulator of initiation of replication SeqA N-terminal" evidence="6">
    <location>
        <begin position="1"/>
        <end position="34"/>
    </location>
</feature>
<dbReference type="SUPFAM" id="SSF82808">
    <property type="entry name" value="Replication modulator SeqA, C-terminal DNA-binding domain"/>
    <property type="match status" value="1"/>
</dbReference>
<comment type="function">
    <text evidence="4">Negative regulator of replication initiation, which contributes to regulation of DNA replication and ensures that replication initiation occurs exactly once per chromosome per cell cycle. Binds to pairs of hemimethylated GATC sequences in the oriC region, thus preventing assembly of replication proteins and re-initiation at newly replicated origins. Repression is relieved when the region becomes fully methylated.</text>
</comment>
<evidence type="ECO:0000256" key="4">
    <source>
        <dbReference type="PIRNR" id="PIRNR019401"/>
    </source>
</evidence>
<comment type="subcellular location">
    <subcellularLocation>
        <location evidence="4">Cytoplasm</location>
    </subcellularLocation>
</comment>
<comment type="caution">
    <text evidence="7">The sequence shown here is derived from an EMBL/GenBank/DDBJ whole genome shotgun (WGS) entry which is preliminary data.</text>
</comment>
<reference evidence="7 8" key="1">
    <citation type="journal article" date="2013" name="Int. J. Syst. Evol. Microbiol.">
        <title>Celerinatantimonas yamalensis sp. nov., a cold-adapted diazotrophic bacterium from a cold permafrost brine.</title>
        <authorList>
            <person name="Shcherbakova V."/>
            <person name="Chuvilskaya N."/>
            <person name="Rivkina E."/>
            <person name="Demidov N."/>
            <person name="Uchaeva V."/>
            <person name="Suetin S."/>
            <person name="Suzina N."/>
            <person name="Gilichinsky D."/>
        </authorList>
    </citation>
    <scope>NUCLEOTIDE SEQUENCE [LARGE SCALE GENOMIC DNA]</scope>
    <source>
        <strain evidence="7 8">C7</strain>
    </source>
</reference>
<dbReference type="Pfam" id="PF17206">
    <property type="entry name" value="SeqA_N"/>
    <property type="match status" value="1"/>
</dbReference>
<dbReference type="SUPFAM" id="SSF47598">
    <property type="entry name" value="Ribbon-helix-helix"/>
    <property type="match status" value="1"/>
</dbReference>
<accession>A0ABW9G308</accession>
<feature type="domain" description="Replication modulator SeqA C-terminal DNA-binding" evidence="5">
    <location>
        <begin position="54"/>
        <end position="159"/>
    </location>
</feature>
<comment type="similarity">
    <text evidence="4">Belongs to the SeqA family.</text>
</comment>
<dbReference type="InterPro" id="IPR036835">
    <property type="entry name" value="SeqA_DNA-bd_C_sf"/>
</dbReference>
<keyword evidence="3 4" id="KW-0238">DNA-binding</keyword>
<dbReference type="Pfam" id="PF03925">
    <property type="entry name" value="SeqA"/>
    <property type="match status" value="1"/>
</dbReference>
<evidence type="ECO:0000313" key="8">
    <source>
        <dbReference type="Proteomes" id="UP001629953"/>
    </source>
</evidence>